<keyword evidence="3" id="KW-0732">Signal</keyword>
<evidence type="ECO:0000256" key="3">
    <source>
        <dbReference type="SAM" id="SignalP"/>
    </source>
</evidence>
<sequence length="220" mass="22174">MKFSKVVLLLTASALSLAQDAISGTKVPPSEALAANASLPPKALPVSTLPPKALPTAAPVDQIPAPVPAPGTEVPAEQIPSFGTENQTTGDAAENSEADNADIEGANQFDGAAENSEDDTAAIDGVNQLDAADNASDDEGNVPADNINGNSIEDYDANVDDNANPADDAAENSDDDSDVAKTAGIGGGAAAAVAAAAGIFFYTRKSKRQGLQSVRTQETL</sequence>
<evidence type="ECO:0000256" key="2">
    <source>
        <dbReference type="SAM" id="Phobius"/>
    </source>
</evidence>
<feature type="signal peptide" evidence="3">
    <location>
        <begin position="1"/>
        <end position="18"/>
    </location>
</feature>
<feature type="transmembrane region" description="Helical" evidence="2">
    <location>
        <begin position="183"/>
        <end position="202"/>
    </location>
</feature>
<accession>A0A1Y1VBG1</accession>
<keyword evidence="2" id="KW-0472">Membrane</keyword>
<evidence type="ECO:0000313" key="5">
    <source>
        <dbReference type="Proteomes" id="UP000193719"/>
    </source>
</evidence>
<dbReference type="Proteomes" id="UP000193719">
    <property type="component" value="Unassembled WGS sequence"/>
</dbReference>
<comment type="caution">
    <text evidence="4">The sequence shown here is derived from an EMBL/GenBank/DDBJ whole genome shotgun (WGS) entry which is preliminary data.</text>
</comment>
<reference evidence="4 5" key="1">
    <citation type="submission" date="2016-08" db="EMBL/GenBank/DDBJ databases">
        <title>Genomes of anaerobic fungi encode conserved fungal cellulosomes for biomass hydrolysis.</title>
        <authorList>
            <consortium name="DOE Joint Genome Institute"/>
            <person name="Haitjema C.H."/>
            <person name="Gilmore S.P."/>
            <person name="Henske J.K."/>
            <person name="Solomon K.V."/>
            <person name="De Groot R."/>
            <person name="Kuo A."/>
            <person name="Mondo S.J."/>
            <person name="Salamov A.A."/>
            <person name="Labutti K."/>
            <person name="Zhao Z."/>
            <person name="Chiniquy J."/>
            <person name="Barry K."/>
            <person name="Brewer H.M."/>
            <person name="Purvine S.O."/>
            <person name="Wright A.T."/>
            <person name="Boxma B."/>
            <person name="Van Alen T."/>
            <person name="Hackstein J.H."/>
            <person name="Baker S.E."/>
            <person name="Grigoriev I.V."/>
            <person name="O'Malley M.A."/>
        </authorList>
    </citation>
    <scope>NUCLEOTIDE SEQUENCE [LARGE SCALE GENOMIC DNA]</scope>
    <source>
        <strain evidence="5">finn</strain>
    </source>
</reference>
<feature type="region of interest" description="Disordered" evidence="1">
    <location>
        <begin position="41"/>
        <end position="95"/>
    </location>
</feature>
<feature type="chain" id="PRO_5013141410" evidence="3">
    <location>
        <begin position="19"/>
        <end position="220"/>
    </location>
</feature>
<feature type="region of interest" description="Disordered" evidence="1">
    <location>
        <begin position="130"/>
        <end position="183"/>
    </location>
</feature>
<name>A0A1Y1VBG1_9FUNG</name>
<feature type="compositionally biased region" description="Acidic residues" evidence="1">
    <location>
        <begin position="168"/>
        <end position="177"/>
    </location>
</feature>
<evidence type="ECO:0000313" key="4">
    <source>
        <dbReference type="EMBL" id="ORX51104.1"/>
    </source>
</evidence>
<keyword evidence="5" id="KW-1185">Reference proteome</keyword>
<gene>
    <name evidence="4" type="ORF">BCR36DRAFT_583163</name>
</gene>
<reference evidence="4 5" key="2">
    <citation type="submission" date="2016-08" db="EMBL/GenBank/DDBJ databases">
        <title>Pervasive Adenine N6-methylation of Active Genes in Fungi.</title>
        <authorList>
            <consortium name="DOE Joint Genome Institute"/>
            <person name="Mondo S.J."/>
            <person name="Dannebaum R.O."/>
            <person name="Kuo R.C."/>
            <person name="Labutti K."/>
            <person name="Haridas S."/>
            <person name="Kuo A."/>
            <person name="Salamov A."/>
            <person name="Ahrendt S.R."/>
            <person name="Lipzen A."/>
            <person name="Sullivan W."/>
            <person name="Andreopoulos W.B."/>
            <person name="Clum A."/>
            <person name="Lindquist E."/>
            <person name="Daum C."/>
            <person name="Ramamoorthy G.K."/>
            <person name="Gryganskyi A."/>
            <person name="Culley D."/>
            <person name="Magnuson J.K."/>
            <person name="James T.Y."/>
            <person name="O'Malley M.A."/>
            <person name="Stajich J.E."/>
            <person name="Spatafora J.W."/>
            <person name="Visel A."/>
            <person name="Grigoriev I.V."/>
        </authorList>
    </citation>
    <scope>NUCLEOTIDE SEQUENCE [LARGE SCALE GENOMIC DNA]</scope>
    <source>
        <strain evidence="5">finn</strain>
    </source>
</reference>
<dbReference type="EMBL" id="MCFH01000019">
    <property type="protein sequence ID" value="ORX51104.1"/>
    <property type="molecule type" value="Genomic_DNA"/>
</dbReference>
<feature type="compositionally biased region" description="Low complexity" evidence="1">
    <location>
        <begin position="49"/>
        <end position="59"/>
    </location>
</feature>
<protein>
    <submittedName>
        <fullName evidence="4">Uncharacterized protein</fullName>
    </submittedName>
</protein>
<keyword evidence="2" id="KW-0812">Transmembrane</keyword>
<proteinExistence type="predicted"/>
<organism evidence="4 5">
    <name type="scientific">Piromyces finnis</name>
    <dbReference type="NCBI Taxonomy" id="1754191"/>
    <lineage>
        <taxon>Eukaryota</taxon>
        <taxon>Fungi</taxon>
        <taxon>Fungi incertae sedis</taxon>
        <taxon>Chytridiomycota</taxon>
        <taxon>Chytridiomycota incertae sedis</taxon>
        <taxon>Neocallimastigomycetes</taxon>
        <taxon>Neocallimastigales</taxon>
        <taxon>Neocallimastigaceae</taxon>
        <taxon>Piromyces</taxon>
    </lineage>
</organism>
<feature type="compositionally biased region" description="Polar residues" evidence="1">
    <location>
        <begin position="81"/>
        <end position="90"/>
    </location>
</feature>
<keyword evidence="2" id="KW-1133">Transmembrane helix</keyword>
<dbReference type="AlphaFoldDB" id="A0A1Y1VBG1"/>
<evidence type="ECO:0000256" key="1">
    <source>
        <dbReference type="SAM" id="MobiDB-lite"/>
    </source>
</evidence>
<feature type="non-terminal residue" evidence="4">
    <location>
        <position position="220"/>
    </location>
</feature>